<keyword evidence="5 12" id="KW-0808">Transferase</keyword>
<keyword evidence="7" id="KW-0735">Signal-anchor</keyword>
<dbReference type="InterPro" id="IPR031481">
    <property type="entry name" value="Glyco_tran_10_N"/>
</dbReference>
<dbReference type="UniPathway" id="UPA00378"/>
<dbReference type="InterPro" id="IPR055270">
    <property type="entry name" value="Glyco_tran_10_C"/>
</dbReference>
<gene>
    <name evidence="15" type="ORF">ILUMI_26121</name>
</gene>
<sequence>MHLIRRAFIVILLFCTVFLLYEYIYKLQITERLENEESVNGSNTKYVLYWSPFMNNRWDYEWGFGYEAFEDCEYKDCFTTNSRTFMPLEKFDALIFHASYSVVQSQYGVPHIRSPDQIYVYMNLESPRWTEWKLVSFKSFFNWTMTYRLDSDIISQYGYLYKKKNNYFSMPSKEQLKNKTGAAWLVSHCDTDTKREILVRELQKFYKVDVYGSCGNLTCSRKTSRQCYEMIERKYKFYLSFENSYCKDYVTEKLFNVLLLNVVPIVYSAGINENVVPPKSIINIADFKNAGHLADYLKYLDDNVDEYVKYLEWKKDYSIRTERRIAACRLCEKLHQPLKRSVYEDISGWWFGKNYTMCQTGKKLPKIVSELLK</sequence>
<proteinExistence type="inferred from homology"/>
<accession>A0A8K0C735</accession>
<dbReference type="Gene3D" id="3.40.50.11660">
    <property type="entry name" value="Glycosyl transferase family 10, C-terminal domain"/>
    <property type="match status" value="1"/>
</dbReference>
<evidence type="ECO:0000256" key="7">
    <source>
        <dbReference type="ARBA" id="ARBA00022968"/>
    </source>
</evidence>
<dbReference type="InterPro" id="IPR038577">
    <property type="entry name" value="GT10-like_C_sf"/>
</dbReference>
<feature type="transmembrane region" description="Helical" evidence="12">
    <location>
        <begin position="7"/>
        <end position="25"/>
    </location>
</feature>
<evidence type="ECO:0000256" key="4">
    <source>
        <dbReference type="ARBA" id="ARBA00022676"/>
    </source>
</evidence>
<keyword evidence="16" id="KW-1185">Reference proteome</keyword>
<dbReference type="GO" id="GO:0008417">
    <property type="term" value="F:fucosyltransferase activity"/>
    <property type="evidence" value="ECO:0007669"/>
    <property type="project" value="InterPro"/>
</dbReference>
<keyword evidence="8 12" id="KW-1133">Transmembrane helix</keyword>
<evidence type="ECO:0000313" key="15">
    <source>
        <dbReference type="EMBL" id="KAF2880052.1"/>
    </source>
</evidence>
<feature type="domain" description="Fucosyltransferase C-terminal" evidence="13">
    <location>
        <begin position="178"/>
        <end position="349"/>
    </location>
</feature>
<dbReference type="PANTHER" id="PTHR48438:SF1">
    <property type="entry name" value="ALPHA-(1,3)-FUCOSYLTRANSFERASE C-RELATED"/>
    <property type="match status" value="1"/>
</dbReference>
<dbReference type="SUPFAM" id="SSF53756">
    <property type="entry name" value="UDP-Glycosyltransferase/glycogen phosphorylase"/>
    <property type="match status" value="1"/>
</dbReference>
<evidence type="ECO:0000256" key="10">
    <source>
        <dbReference type="ARBA" id="ARBA00023136"/>
    </source>
</evidence>
<dbReference type="EMBL" id="VTPC01091033">
    <property type="protein sequence ID" value="KAF2880052.1"/>
    <property type="molecule type" value="Genomic_DNA"/>
</dbReference>
<evidence type="ECO:0000313" key="16">
    <source>
        <dbReference type="Proteomes" id="UP000801492"/>
    </source>
</evidence>
<dbReference type="EC" id="2.4.1.-" evidence="12"/>
<keyword evidence="6 12" id="KW-0812">Transmembrane</keyword>
<dbReference type="InterPro" id="IPR001503">
    <property type="entry name" value="Glyco_trans_10"/>
</dbReference>
<dbReference type="OrthoDB" id="427096at2759"/>
<dbReference type="Pfam" id="PF00852">
    <property type="entry name" value="Glyco_transf_10"/>
    <property type="match status" value="1"/>
</dbReference>
<reference evidence="15" key="1">
    <citation type="submission" date="2019-08" db="EMBL/GenBank/DDBJ databases">
        <title>The genome of the North American firefly Photinus pyralis.</title>
        <authorList>
            <consortium name="Photinus pyralis genome working group"/>
            <person name="Fallon T.R."/>
            <person name="Sander Lower S.E."/>
            <person name="Weng J.-K."/>
        </authorList>
    </citation>
    <scope>NUCLEOTIDE SEQUENCE</scope>
    <source>
        <strain evidence="15">TRF0915ILg1</strain>
        <tissue evidence="15">Whole body</tissue>
    </source>
</reference>
<comment type="similarity">
    <text evidence="3 12">Belongs to the glycosyltransferase 10 family.</text>
</comment>
<dbReference type="GO" id="GO:0032580">
    <property type="term" value="C:Golgi cisterna membrane"/>
    <property type="evidence" value="ECO:0007669"/>
    <property type="project" value="UniProtKB-SubCell"/>
</dbReference>
<evidence type="ECO:0000256" key="3">
    <source>
        <dbReference type="ARBA" id="ARBA00008919"/>
    </source>
</evidence>
<evidence type="ECO:0000256" key="6">
    <source>
        <dbReference type="ARBA" id="ARBA00022692"/>
    </source>
</evidence>
<comment type="subcellular location">
    <subcellularLocation>
        <location evidence="1 12">Golgi apparatus</location>
        <location evidence="1 12">Golgi stack membrane</location>
        <topology evidence="1 12">Single-pass type II membrane protein</topology>
    </subcellularLocation>
</comment>
<dbReference type="FunFam" id="3.40.50.11660:FF:000006">
    <property type="entry name" value="Alpha-(1,3)-fucosyltransferase C"/>
    <property type="match status" value="1"/>
</dbReference>
<evidence type="ECO:0000256" key="8">
    <source>
        <dbReference type="ARBA" id="ARBA00022989"/>
    </source>
</evidence>
<evidence type="ECO:0000256" key="11">
    <source>
        <dbReference type="ARBA" id="ARBA00023180"/>
    </source>
</evidence>
<protein>
    <recommendedName>
        <fullName evidence="12">Fucosyltransferase</fullName>
        <ecNumber evidence="12">2.4.1.-</ecNumber>
    </recommendedName>
</protein>
<evidence type="ECO:0000256" key="9">
    <source>
        <dbReference type="ARBA" id="ARBA00023034"/>
    </source>
</evidence>
<keyword evidence="11" id="KW-0325">Glycoprotein</keyword>
<organism evidence="15 16">
    <name type="scientific">Ignelater luminosus</name>
    <name type="common">Cucubano</name>
    <name type="synonym">Pyrophorus luminosus</name>
    <dbReference type="NCBI Taxonomy" id="2038154"/>
    <lineage>
        <taxon>Eukaryota</taxon>
        <taxon>Metazoa</taxon>
        <taxon>Ecdysozoa</taxon>
        <taxon>Arthropoda</taxon>
        <taxon>Hexapoda</taxon>
        <taxon>Insecta</taxon>
        <taxon>Pterygota</taxon>
        <taxon>Neoptera</taxon>
        <taxon>Endopterygota</taxon>
        <taxon>Coleoptera</taxon>
        <taxon>Polyphaga</taxon>
        <taxon>Elateriformia</taxon>
        <taxon>Elateroidea</taxon>
        <taxon>Elateridae</taxon>
        <taxon>Agrypninae</taxon>
        <taxon>Pyrophorini</taxon>
        <taxon>Ignelater</taxon>
    </lineage>
</organism>
<keyword evidence="10 12" id="KW-0472">Membrane</keyword>
<keyword evidence="9 12" id="KW-0333">Golgi apparatus</keyword>
<feature type="domain" description="Fucosyltransferase N-terminal" evidence="14">
    <location>
        <begin position="43"/>
        <end position="158"/>
    </location>
</feature>
<evidence type="ECO:0000259" key="14">
    <source>
        <dbReference type="Pfam" id="PF17039"/>
    </source>
</evidence>
<dbReference type="AlphaFoldDB" id="A0A8K0C735"/>
<dbReference type="Pfam" id="PF17039">
    <property type="entry name" value="Glyco_tran_10_N"/>
    <property type="match status" value="1"/>
</dbReference>
<evidence type="ECO:0000256" key="1">
    <source>
        <dbReference type="ARBA" id="ARBA00004447"/>
    </source>
</evidence>
<dbReference type="PANTHER" id="PTHR48438">
    <property type="entry name" value="ALPHA-(1,3)-FUCOSYLTRANSFERASE C-RELATED"/>
    <property type="match status" value="1"/>
</dbReference>
<comment type="pathway">
    <text evidence="2">Protein modification; protein glycosylation.</text>
</comment>
<comment type="caution">
    <text evidence="15">The sequence shown here is derived from an EMBL/GenBank/DDBJ whole genome shotgun (WGS) entry which is preliminary data.</text>
</comment>
<dbReference type="Proteomes" id="UP000801492">
    <property type="component" value="Unassembled WGS sequence"/>
</dbReference>
<evidence type="ECO:0000256" key="12">
    <source>
        <dbReference type="RuleBase" id="RU003832"/>
    </source>
</evidence>
<evidence type="ECO:0000259" key="13">
    <source>
        <dbReference type="Pfam" id="PF00852"/>
    </source>
</evidence>
<evidence type="ECO:0000256" key="5">
    <source>
        <dbReference type="ARBA" id="ARBA00022679"/>
    </source>
</evidence>
<keyword evidence="4 12" id="KW-0328">Glycosyltransferase</keyword>
<name>A0A8K0C735_IGNLU</name>
<evidence type="ECO:0000256" key="2">
    <source>
        <dbReference type="ARBA" id="ARBA00004922"/>
    </source>
</evidence>